<protein>
    <submittedName>
        <fullName evidence="3">SDR family NAD(P)-dependent oxidoreductase</fullName>
    </submittedName>
</protein>
<reference evidence="3" key="2">
    <citation type="submission" date="2021-04" db="EMBL/GenBank/DDBJ databases">
        <authorList>
            <person name="Gilroy R."/>
        </authorList>
    </citation>
    <scope>NUCLEOTIDE SEQUENCE</scope>
    <source>
        <strain evidence="3">ChiGjej1B1-98</strain>
    </source>
</reference>
<evidence type="ECO:0000256" key="1">
    <source>
        <dbReference type="ARBA" id="ARBA00006484"/>
    </source>
</evidence>
<dbReference type="InterPro" id="IPR036291">
    <property type="entry name" value="NAD(P)-bd_dom_sf"/>
</dbReference>
<dbReference type="AlphaFoldDB" id="A0A9D2CAN6"/>
<comment type="similarity">
    <text evidence="1">Belongs to the short-chain dehydrogenases/reductases (SDR) family.</text>
</comment>
<dbReference type="Proteomes" id="UP000824005">
    <property type="component" value="Unassembled WGS sequence"/>
</dbReference>
<comment type="caution">
    <text evidence="3">The sequence shown here is derived from an EMBL/GenBank/DDBJ whole genome shotgun (WGS) entry which is preliminary data.</text>
</comment>
<dbReference type="EMBL" id="DXDC01000360">
    <property type="protein sequence ID" value="HIY66978.1"/>
    <property type="molecule type" value="Genomic_DNA"/>
</dbReference>
<dbReference type="SUPFAM" id="SSF51735">
    <property type="entry name" value="NAD(P)-binding Rossmann-fold domains"/>
    <property type="match status" value="1"/>
</dbReference>
<proteinExistence type="inferred from homology"/>
<evidence type="ECO:0000256" key="2">
    <source>
        <dbReference type="ARBA" id="ARBA00023002"/>
    </source>
</evidence>
<organism evidence="3 4">
    <name type="scientific">Candidatus Agrococcus pullicola</name>
    <dbReference type="NCBI Taxonomy" id="2838429"/>
    <lineage>
        <taxon>Bacteria</taxon>
        <taxon>Bacillati</taxon>
        <taxon>Actinomycetota</taxon>
        <taxon>Actinomycetes</taxon>
        <taxon>Micrococcales</taxon>
        <taxon>Microbacteriaceae</taxon>
        <taxon>Agrococcus</taxon>
    </lineage>
</organism>
<dbReference type="PANTHER" id="PTHR43477">
    <property type="entry name" value="DIHYDROANTICAPSIN 7-DEHYDROGENASE"/>
    <property type="match status" value="1"/>
</dbReference>
<dbReference type="InterPro" id="IPR051122">
    <property type="entry name" value="SDR_DHRS6-like"/>
</dbReference>
<evidence type="ECO:0000313" key="4">
    <source>
        <dbReference type="Proteomes" id="UP000824005"/>
    </source>
</evidence>
<dbReference type="Gene3D" id="3.40.50.720">
    <property type="entry name" value="NAD(P)-binding Rossmann-like Domain"/>
    <property type="match status" value="1"/>
</dbReference>
<evidence type="ECO:0000313" key="3">
    <source>
        <dbReference type="EMBL" id="HIY66978.1"/>
    </source>
</evidence>
<dbReference type="GO" id="GO:0016491">
    <property type="term" value="F:oxidoreductase activity"/>
    <property type="evidence" value="ECO:0007669"/>
    <property type="project" value="UniProtKB-KW"/>
</dbReference>
<dbReference type="InterPro" id="IPR002347">
    <property type="entry name" value="SDR_fam"/>
</dbReference>
<dbReference type="Pfam" id="PF00106">
    <property type="entry name" value="adh_short"/>
    <property type="match status" value="1"/>
</dbReference>
<gene>
    <name evidence="3" type="ORF">H9830_11960</name>
</gene>
<name>A0A9D2CAN6_9MICO</name>
<accession>A0A9D2CAN6</accession>
<keyword evidence="2" id="KW-0560">Oxidoreductase</keyword>
<sequence>MRIVIAGATSALGIETAGRLQEAGHDVVALGTNAERLESVPATERAVVDLTDPAAVEQLATRLGDIDGLVHLVGGWRGGGGLAGQTDDDYDWLEARVLTTLRNTTRTFAEAIGRSSAGRIAIVSTKGIEKPTAGNANYVALKAAAETWLAAVGHELRETPAETQVIRVKALVTAEERAAHPERKFPGYSDVTDVAQELAQLFG</sequence>
<dbReference type="PANTHER" id="PTHR43477:SF1">
    <property type="entry name" value="DIHYDROANTICAPSIN 7-DEHYDROGENASE"/>
    <property type="match status" value="1"/>
</dbReference>
<reference evidence="3" key="1">
    <citation type="journal article" date="2021" name="PeerJ">
        <title>Extensive microbial diversity within the chicken gut microbiome revealed by metagenomics and culture.</title>
        <authorList>
            <person name="Gilroy R."/>
            <person name="Ravi A."/>
            <person name="Getino M."/>
            <person name="Pursley I."/>
            <person name="Horton D.L."/>
            <person name="Alikhan N.F."/>
            <person name="Baker D."/>
            <person name="Gharbi K."/>
            <person name="Hall N."/>
            <person name="Watson M."/>
            <person name="Adriaenssens E.M."/>
            <person name="Foster-Nyarko E."/>
            <person name="Jarju S."/>
            <person name="Secka A."/>
            <person name="Antonio M."/>
            <person name="Oren A."/>
            <person name="Chaudhuri R.R."/>
            <person name="La Ragione R."/>
            <person name="Hildebrand F."/>
            <person name="Pallen M.J."/>
        </authorList>
    </citation>
    <scope>NUCLEOTIDE SEQUENCE</scope>
    <source>
        <strain evidence="3">ChiGjej1B1-98</strain>
    </source>
</reference>